<evidence type="ECO:0000313" key="2">
    <source>
        <dbReference type="Proteomes" id="UP000072189"/>
    </source>
</evidence>
<dbReference type="PATRIC" id="fig|2033.7.peg.3690"/>
<name>A0A147F534_MICTE</name>
<comment type="caution">
    <text evidence="1">The sequence shown here is derived from an EMBL/GenBank/DDBJ whole genome shotgun (WGS) entry which is preliminary data.</text>
</comment>
<reference evidence="1 2" key="1">
    <citation type="journal article" date="2016" name="Front. Microbiol.">
        <title>Genomic Resource of Rice Seed Associated Bacteria.</title>
        <authorList>
            <person name="Midha S."/>
            <person name="Bansal K."/>
            <person name="Sharma S."/>
            <person name="Kumar N."/>
            <person name="Patil P.P."/>
            <person name="Chaudhry V."/>
            <person name="Patil P.B."/>
        </authorList>
    </citation>
    <scope>NUCLEOTIDE SEQUENCE [LARGE SCALE GENOMIC DNA]</scope>
    <source>
        <strain evidence="1 2">RSA3</strain>
    </source>
</reference>
<dbReference type="AlphaFoldDB" id="A0A147F534"/>
<accession>A0A147F534</accession>
<evidence type="ECO:0008006" key="3">
    <source>
        <dbReference type="Google" id="ProtNLM"/>
    </source>
</evidence>
<sequence>MHHRKLRRHGDHAPANLVHLCRACHNAVHADPKAAHAAGFIVWRHEDPREIAIEHGLLGRVKLDDTGRYGLAA</sequence>
<gene>
    <name evidence="1" type="ORF">RSA3_14265</name>
</gene>
<dbReference type="Proteomes" id="UP000072189">
    <property type="component" value="Unassembled WGS sequence"/>
</dbReference>
<proteinExistence type="predicted"/>
<organism evidence="1 2">
    <name type="scientific">Microbacterium testaceum</name>
    <name type="common">Aureobacterium testaceum</name>
    <name type="synonym">Brevibacterium testaceum</name>
    <dbReference type="NCBI Taxonomy" id="2033"/>
    <lineage>
        <taxon>Bacteria</taxon>
        <taxon>Bacillati</taxon>
        <taxon>Actinomycetota</taxon>
        <taxon>Actinomycetes</taxon>
        <taxon>Micrococcales</taxon>
        <taxon>Microbacteriaceae</taxon>
        <taxon>Microbacterium</taxon>
    </lineage>
</organism>
<dbReference type="EMBL" id="LDRV01000093">
    <property type="protein sequence ID" value="KTS09094.1"/>
    <property type="molecule type" value="Genomic_DNA"/>
</dbReference>
<protein>
    <recommendedName>
        <fullName evidence="3">HNH domain-containing protein</fullName>
    </recommendedName>
</protein>
<evidence type="ECO:0000313" key="1">
    <source>
        <dbReference type="EMBL" id="KTS09094.1"/>
    </source>
</evidence>